<feature type="compositionally biased region" description="Polar residues" evidence="12">
    <location>
        <begin position="883"/>
        <end position="892"/>
    </location>
</feature>
<dbReference type="GO" id="GO:0006567">
    <property type="term" value="P:L-threonine catabolic process"/>
    <property type="evidence" value="ECO:0007669"/>
    <property type="project" value="TreeGrafter"/>
</dbReference>
<dbReference type="Proteomes" id="UP000614334">
    <property type="component" value="Unassembled WGS sequence"/>
</dbReference>
<dbReference type="InterPro" id="IPR001926">
    <property type="entry name" value="TrpB-like_PALP"/>
</dbReference>
<comment type="caution">
    <text evidence="15">The sequence shown here is derived from an EMBL/GenBank/DDBJ whole genome shotgun (WGS) entry which is preliminary data.</text>
</comment>
<dbReference type="EC" id="4.3.1.19" evidence="11"/>
<dbReference type="Pfam" id="PF00291">
    <property type="entry name" value="PALP"/>
    <property type="match status" value="1"/>
</dbReference>
<feature type="domain" description="ACT-like" evidence="14">
    <location>
        <begin position="416"/>
        <end position="492"/>
    </location>
</feature>
<keyword evidence="10 11" id="KW-0100">Branched-chain amino acid biosynthesis</keyword>
<dbReference type="GO" id="GO:0004794">
    <property type="term" value="F:threonine deaminase activity"/>
    <property type="evidence" value="ECO:0007669"/>
    <property type="project" value="UniProtKB-UniRule"/>
</dbReference>
<dbReference type="InterPro" id="IPR050147">
    <property type="entry name" value="Ser/Thr_Dehydratase"/>
</dbReference>
<evidence type="ECO:0000313" key="16">
    <source>
        <dbReference type="Proteomes" id="UP000614334"/>
    </source>
</evidence>
<dbReference type="Gene3D" id="3.40.50.1100">
    <property type="match status" value="2"/>
</dbReference>
<keyword evidence="6 11" id="KW-0412">Isoleucine biosynthesis</keyword>
<proteinExistence type="inferred from homology"/>
<reference evidence="15" key="1">
    <citation type="submission" date="2020-09" db="EMBL/GenBank/DDBJ databases">
        <title>Comparative genome analyses of four rice-infecting Rhizoctonia solani isolates reveal extensive enrichment of homogalacturonan modification genes.</title>
        <authorList>
            <person name="Lee D.-Y."/>
            <person name="Jeon J."/>
            <person name="Kim K.-T."/>
            <person name="Cheong K."/>
            <person name="Song H."/>
            <person name="Choi G."/>
            <person name="Ko J."/>
            <person name="Opiyo S.O."/>
            <person name="Zuo S."/>
            <person name="Madhav S."/>
            <person name="Lee Y.-H."/>
            <person name="Wang G.-L."/>
        </authorList>
    </citation>
    <scope>NUCLEOTIDE SEQUENCE</scope>
    <source>
        <strain evidence="15">AG1-IA B2</strain>
    </source>
</reference>
<dbReference type="PROSITE" id="PS51672">
    <property type="entry name" value="ACT_LIKE"/>
    <property type="match status" value="1"/>
</dbReference>
<feature type="compositionally biased region" description="Basic and acidic residues" evidence="12">
    <location>
        <begin position="1066"/>
        <end position="1076"/>
    </location>
</feature>
<keyword evidence="7" id="KW-0677">Repeat</keyword>
<evidence type="ECO:0000256" key="8">
    <source>
        <dbReference type="ARBA" id="ARBA00022898"/>
    </source>
</evidence>
<evidence type="ECO:0000256" key="12">
    <source>
        <dbReference type="SAM" id="MobiDB-lite"/>
    </source>
</evidence>
<dbReference type="GO" id="GO:0030170">
    <property type="term" value="F:pyridoxal phosphate binding"/>
    <property type="evidence" value="ECO:0007669"/>
    <property type="project" value="InterPro"/>
</dbReference>
<dbReference type="Gene3D" id="3.40.1020.10">
    <property type="entry name" value="Biosynthetic Threonine Deaminase, Domain 3"/>
    <property type="match status" value="1"/>
</dbReference>
<evidence type="ECO:0000256" key="3">
    <source>
        <dbReference type="ARBA" id="ARBA00004810"/>
    </source>
</evidence>
<evidence type="ECO:0000256" key="5">
    <source>
        <dbReference type="ARBA" id="ARBA00022605"/>
    </source>
</evidence>
<evidence type="ECO:0000256" key="10">
    <source>
        <dbReference type="ARBA" id="ARBA00023304"/>
    </source>
</evidence>
<dbReference type="EMBL" id="JACYCF010000005">
    <property type="protein sequence ID" value="KAF8756975.1"/>
    <property type="molecule type" value="Genomic_DNA"/>
</dbReference>
<feature type="region of interest" description="Disordered" evidence="12">
    <location>
        <begin position="1135"/>
        <end position="1165"/>
    </location>
</feature>
<dbReference type="CDD" id="cd04906">
    <property type="entry name" value="ACT_ThrD-I_1"/>
    <property type="match status" value="1"/>
</dbReference>
<dbReference type="GO" id="GO:0009097">
    <property type="term" value="P:isoleucine biosynthetic process"/>
    <property type="evidence" value="ECO:0007669"/>
    <property type="project" value="UniProtKB-UniRule"/>
</dbReference>
<dbReference type="AlphaFoldDB" id="A0A8H7M2X8"/>
<dbReference type="SUPFAM" id="SSF53686">
    <property type="entry name" value="Tryptophan synthase beta subunit-like PLP-dependent enzymes"/>
    <property type="match status" value="1"/>
</dbReference>
<dbReference type="PANTHER" id="PTHR48078:SF11">
    <property type="entry name" value="THREONINE DEHYDRATASE, MITOCHONDRIAL"/>
    <property type="match status" value="1"/>
</dbReference>
<dbReference type="InterPro" id="IPR001721">
    <property type="entry name" value="TD_ACT-like"/>
</dbReference>
<keyword evidence="9 11" id="KW-0456">Lyase</keyword>
<evidence type="ECO:0000256" key="2">
    <source>
        <dbReference type="ARBA" id="ARBA00001933"/>
    </source>
</evidence>
<evidence type="ECO:0000256" key="9">
    <source>
        <dbReference type="ARBA" id="ARBA00023239"/>
    </source>
</evidence>
<feature type="domain" description="PI3K/PI4K catalytic" evidence="13">
    <location>
        <begin position="606"/>
        <end position="1012"/>
    </location>
</feature>
<organism evidence="15 16">
    <name type="scientific">Rhizoctonia solani</name>
    <dbReference type="NCBI Taxonomy" id="456999"/>
    <lineage>
        <taxon>Eukaryota</taxon>
        <taxon>Fungi</taxon>
        <taxon>Dikarya</taxon>
        <taxon>Basidiomycota</taxon>
        <taxon>Agaricomycotina</taxon>
        <taxon>Agaricomycetes</taxon>
        <taxon>Cantharellales</taxon>
        <taxon>Ceratobasidiaceae</taxon>
        <taxon>Rhizoctonia</taxon>
    </lineage>
</organism>
<dbReference type="Pfam" id="PF00585">
    <property type="entry name" value="Thr_dehydrat_C"/>
    <property type="match status" value="2"/>
</dbReference>
<keyword evidence="5 11" id="KW-0028">Amino-acid biosynthesis</keyword>
<dbReference type="InterPro" id="IPR000634">
    <property type="entry name" value="Ser/Thr_deHydtase_PyrdxlP-BS"/>
</dbReference>
<feature type="region of interest" description="Disordered" evidence="12">
    <location>
        <begin position="980"/>
        <end position="1050"/>
    </location>
</feature>
<comment type="pathway">
    <text evidence="3 11">Amino-acid biosynthesis; L-isoleucine biosynthesis; 2-oxobutanoate from L-threonine: step 1/1.</text>
</comment>
<dbReference type="PANTHER" id="PTHR48078">
    <property type="entry name" value="THREONINE DEHYDRATASE, MITOCHONDRIAL-RELATED"/>
    <property type="match status" value="1"/>
</dbReference>
<evidence type="ECO:0000256" key="11">
    <source>
        <dbReference type="RuleBase" id="RU362012"/>
    </source>
</evidence>
<evidence type="ECO:0000256" key="4">
    <source>
        <dbReference type="ARBA" id="ARBA00010869"/>
    </source>
</evidence>
<feature type="region of interest" description="Disordered" evidence="12">
    <location>
        <begin position="485"/>
        <end position="523"/>
    </location>
</feature>
<dbReference type="InterPro" id="IPR000403">
    <property type="entry name" value="PI3/4_kinase_cat_dom"/>
</dbReference>
<dbReference type="InterPro" id="IPR036052">
    <property type="entry name" value="TrpB-like_PALP_sf"/>
</dbReference>
<comment type="catalytic activity">
    <reaction evidence="1 11">
        <text>L-threonine = 2-oxobutanoate + NH4(+)</text>
        <dbReference type="Rhea" id="RHEA:22108"/>
        <dbReference type="ChEBI" id="CHEBI:16763"/>
        <dbReference type="ChEBI" id="CHEBI:28938"/>
        <dbReference type="ChEBI" id="CHEBI:57926"/>
        <dbReference type="EC" id="4.3.1.19"/>
    </reaction>
</comment>
<evidence type="ECO:0000313" key="15">
    <source>
        <dbReference type="EMBL" id="KAF8756975.1"/>
    </source>
</evidence>
<dbReference type="PROSITE" id="PS00165">
    <property type="entry name" value="DEHYDRATASE_SER_THR"/>
    <property type="match status" value="1"/>
</dbReference>
<dbReference type="InterPro" id="IPR038110">
    <property type="entry name" value="TD_ACT-like_sf"/>
</dbReference>
<accession>A0A8H7M2X8</accession>
<dbReference type="FunFam" id="3.40.50.1100:FF:000005">
    <property type="entry name" value="Threonine dehydratase catabolic"/>
    <property type="match status" value="1"/>
</dbReference>
<dbReference type="CDD" id="cd04907">
    <property type="entry name" value="ACT_ThrD-I_2"/>
    <property type="match status" value="1"/>
</dbReference>
<dbReference type="GO" id="GO:0006565">
    <property type="term" value="P:L-serine catabolic process"/>
    <property type="evidence" value="ECO:0007669"/>
    <property type="project" value="TreeGrafter"/>
</dbReference>
<dbReference type="InterPro" id="IPR045865">
    <property type="entry name" value="ACT-like_dom_sf"/>
</dbReference>
<dbReference type="PROSITE" id="PS50290">
    <property type="entry name" value="PI3_4_KINASE_3"/>
    <property type="match status" value="1"/>
</dbReference>
<feature type="region of interest" description="Disordered" evidence="12">
    <location>
        <begin position="1066"/>
        <end position="1109"/>
    </location>
</feature>
<feature type="region of interest" description="Disordered" evidence="12">
    <location>
        <begin position="871"/>
        <end position="893"/>
    </location>
</feature>
<dbReference type="CDD" id="cd01562">
    <property type="entry name" value="Thr-dehyd"/>
    <property type="match status" value="1"/>
</dbReference>
<dbReference type="InterPro" id="IPR005787">
    <property type="entry name" value="Thr_deHydtase_biosynth"/>
</dbReference>
<protein>
    <recommendedName>
        <fullName evidence="11">Threonine dehydratase</fullName>
        <ecNumber evidence="11">4.3.1.19</ecNumber>
    </recommendedName>
    <alternativeName>
        <fullName evidence="11">Threonine deaminase</fullName>
    </alternativeName>
</protein>
<comment type="cofactor">
    <cofactor evidence="2 11">
        <name>pyridoxal 5'-phosphate</name>
        <dbReference type="ChEBI" id="CHEBI:597326"/>
    </cofactor>
</comment>
<gene>
    <name evidence="15" type="ORF">RHS01_03732</name>
</gene>
<evidence type="ECO:0000256" key="7">
    <source>
        <dbReference type="ARBA" id="ARBA00022737"/>
    </source>
</evidence>
<sequence length="1246" mass="136446">MTSLRETPLVRAALSARLGNEIYLKREDLHNVFSFKIRGAYNFMASLSEDERWKGVVTCSAGNHAQGVALAGASLRIPCTIRLGGKAVLHGADFDEAKAECARLAAQHGLVFVPPYDDPLVIAGQGTVGMEILKQIPNPSELDGIFAAVGGGGLCAGICEYVKRIGSPGIQVFGVETKDGDAMERSLAAGERVTLSEVGPFSDGTAVKIVGEEPFRICKELLNGVVKTDTDEICAAIKDIFEETRSVTEPAGALALAGLKRYILDNNLLGAQKRFVAVVSGANMNFDRLRFVAERAELGEGREALLSVEVDEKPGSFIALHSIIHPRAITEFMYRYSAPTGFPISAPNGATLSRAHIFLSFRLQAATPAARQLEIKKLLDDMKAEGMKGTDISDDELAKGHLRYMIGGSSAVQDERLFRFEFPERPGALRKFLLEIRSGWNISLFNYRNNGADLARILAGIQVPPNEYAEFEQFLTNVKDHKSNFNFDSQAPPIAGDDDADISRPSLDSQDGSVTGRRRRGPSVDLKGLDTAFKRWTETIAQRVKINRRKKLEIQPEKREIVFSVFQPAHGRLPPPPTKTLDHQPPITHEEFERIAQSVRAAIFEGIHPKMISKGSSGSYYARVRDPDTGQIKTIGVFKPKDEECPTDLKFPNVDRCVGSFSQQEARSSTILGFGRSCLIPNLSYISEAGASLLDTRLSLHIVPHTELASFASPAFFYDWIDRSAAKKGKALPEKIGSLQLFAHGFTDASDFLRKHPWPGRSIADTWNEDDHRQGRHSKRCFNALGVLCGKAGGDYDDYDDMDYDQNLHATTNTSTRAGGSFVWTPALQQSFREELEKLIILDYLMRNTGAHEKQIVDTAPTRLPMMSELKQSGAPSHVPHNTPGTESTASPYSRPHIHIAAIDNSLSFRAPPSSEGMEVLYVWVAIPARLVDRQMAVLKGQGWNIVQSLKRDEEGCPLELTRRVKVLVWDDEVEVINETVDAEDGGAAPLPAQSPKSPRSPVVAPTRQSVSPLSFAMPRRRRSRSISDFPPPRPRAPVPFTQAVGTSSGETSGVAILAQLEKLDEVSSGREDAVATERPGPSRISPVPEHDEGETALPPPHPSRIASDPIPLVQEDLDGEDDEVNPMMFSSVTSLGDNTPIPPSMTRSATAAQGPRPSLEGRRWPSFGAIGKRGQRLSLDTATATDVVSGKTRTVIRERLQTVDSKAFFQNCPHFNRAYCGVIHRGSMAKERAEDVPATLLRGIK</sequence>
<evidence type="ECO:0000259" key="13">
    <source>
        <dbReference type="PROSITE" id="PS50290"/>
    </source>
</evidence>
<dbReference type="GO" id="GO:0003941">
    <property type="term" value="F:L-serine ammonia-lyase activity"/>
    <property type="evidence" value="ECO:0007669"/>
    <property type="project" value="TreeGrafter"/>
</dbReference>
<dbReference type="NCBIfam" id="TIGR01124">
    <property type="entry name" value="ilvA_2Cterm"/>
    <property type="match status" value="1"/>
</dbReference>
<evidence type="ECO:0000256" key="6">
    <source>
        <dbReference type="ARBA" id="ARBA00022624"/>
    </source>
</evidence>
<dbReference type="SUPFAM" id="SSF55021">
    <property type="entry name" value="ACT-like"/>
    <property type="match status" value="1"/>
</dbReference>
<evidence type="ECO:0000256" key="1">
    <source>
        <dbReference type="ARBA" id="ARBA00001274"/>
    </source>
</evidence>
<dbReference type="UniPathway" id="UPA00047">
    <property type="reaction ID" value="UER00054"/>
</dbReference>
<evidence type="ECO:0000259" key="14">
    <source>
        <dbReference type="PROSITE" id="PS51672"/>
    </source>
</evidence>
<dbReference type="NCBIfam" id="NF006674">
    <property type="entry name" value="PRK09224.1"/>
    <property type="match status" value="1"/>
</dbReference>
<comment type="similarity">
    <text evidence="4 11">Belongs to the serine/threonine dehydratase family.</text>
</comment>
<keyword evidence="8 11" id="KW-0663">Pyridoxal phosphate</keyword>
<name>A0A8H7M2X8_9AGAM</name>